<dbReference type="InterPro" id="IPR035433">
    <property type="entry name" value="NFU1-like"/>
</dbReference>
<dbReference type="FunFam" id="3.30.300.130:FF:000001">
    <property type="entry name" value="NFU1 iron-sulfur cluster scaffold"/>
    <property type="match status" value="1"/>
</dbReference>
<dbReference type="GO" id="GO:0016226">
    <property type="term" value="P:iron-sulfur cluster assembly"/>
    <property type="evidence" value="ECO:0007669"/>
    <property type="project" value="InterPro"/>
</dbReference>
<dbReference type="InterPro" id="IPR014824">
    <property type="entry name" value="Nfu/NifU_N"/>
</dbReference>
<comment type="caution">
    <text evidence="3">The sequence shown here is derived from an EMBL/GenBank/DDBJ whole genome shotgun (WGS) entry which is preliminary data.</text>
</comment>
<evidence type="ECO:0000313" key="4">
    <source>
        <dbReference type="Proteomes" id="UP000536835"/>
    </source>
</evidence>
<protein>
    <submittedName>
        <fullName evidence="3">NifU family protein</fullName>
    </submittedName>
</protein>
<dbReference type="SMART" id="SM00932">
    <property type="entry name" value="Nfu_N"/>
    <property type="match status" value="1"/>
</dbReference>
<dbReference type="GO" id="GO:0005506">
    <property type="term" value="F:iron ion binding"/>
    <property type="evidence" value="ECO:0007669"/>
    <property type="project" value="InterPro"/>
</dbReference>
<dbReference type="InterPro" id="IPR036498">
    <property type="entry name" value="Nfu/NifU_N_sf"/>
</dbReference>
<keyword evidence="4" id="KW-1185">Reference proteome</keyword>
<evidence type="ECO:0000259" key="2">
    <source>
        <dbReference type="SMART" id="SM00932"/>
    </source>
</evidence>
<evidence type="ECO:0000256" key="1">
    <source>
        <dbReference type="ARBA" id="ARBA00006420"/>
    </source>
</evidence>
<reference evidence="3 4" key="1">
    <citation type="submission" date="2020-05" db="EMBL/GenBank/DDBJ databases">
        <title>Parvularcula mediterraneae sp. nov., isolated from polypropylene straw from shallow seawater of the seashore of Laganas in Zakynthos island, Greece.</title>
        <authorList>
            <person name="Szabo I."/>
            <person name="Al-Omari J."/>
            <person name="Rado J."/>
            <person name="Szerdahelyi G.S."/>
        </authorList>
    </citation>
    <scope>NUCLEOTIDE SEQUENCE [LARGE SCALE GENOMIC DNA]</scope>
    <source>
        <strain evidence="3 4">ZS-1/3</strain>
    </source>
</reference>
<dbReference type="Proteomes" id="UP000536835">
    <property type="component" value="Unassembled WGS sequence"/>
</dbReference>
<dbReference type="InterPro" id="IPR034904">
    <property type="entry name" value="FSCA_dom_sf"/>
</dbReference>
<dbReference type="AlphaFoldDB" id="A0A7Y3W4H5"/>
<evidence type="ECO:0000313" key="3">
    <source>
        <dbReference type="EMBL" id="NNU15755.1"/>
    </source>
</evidence>
<dbReference type="EMBL" id="JABFCX010000002">
    <property type="protein sequence ID" value="NNU15755.1"/>
    <property type="molecule type" value="Genomic_DNA"/>
</dbReference>
<dbReference type="PANTHER" id="PTHR11178:SF1">
    <property type="entry name" value="NFU1 IRON-SULFUR CLUSTER SCAFFOLD HOMOLOG, MITOCHONDRIAL"/>
    <property type="match status" value="1"/>
</dbReference>
<organism evidence="3 4">
    <name type="scientific">Parvularcula mediterranea</name>
    <dbReference type="NCBI Taxonomy" id="2732508"/>
    <lineage>
        <taxon>Bacteria</taxon>
        <taxon>Pseudomonadati</taxon>
        <taxon>Pseudomonadota</taxon>
        <taxon>Alphaproteobacteria</taxon>
        <taxon>Parvularculales</taxon>
        <taxon>Parvularculaceae</taxon>
        <taxon>Parvularcula</taxon>
    </lineage>
</organism>
<dbReference type="Pfam" id="PF08712">
    <property type="entry name" value="Nfu_N"/>
    <property type="match status" value="1"/>
</dbReference>
<dbReference type="Pfam" id="PF01106">
    <property type="entry name" value="NifU"/>
    <property type="match status" value="1"/>
</dbReference>
<dbReference type="GO" id="GO:0051536">
    <property type="term" value="F:iron-sulfur cluster binding"/>
    <property type="evidence" value="ECO:0007669"/>
    <property type="project" value="InterPro"/>
</dbReference>
<feature type="domain" description="Scaffold protein Nfu/NifU N-terminal" evidence="2">
    <location>
        <begin position="3"/>
        <end position="91"/>
    </location>
</feature>
<accession>A0A7Y3W4H5</accession>
<dbReference type="InterPro" id="IPR001075">
    <property type="entry name" value="NIF_FeS_clus_asmbl_NifU_C"/>
</dbReference>
<name>A0A7Y3W4H5_9PROT</name>
<dbReference type="Gene3D" id="3.30.300.130">
    <property type="entry name" value="Fe-S cluster assembly (FSCA)"/>
    <property type="match status" value="1"/>
</dbReference>
<dbReference type="SUPFAM" id="SSF117916">
    <property type="entry name" value="Fe-S cluster assembly (FSCA) domain-like"/>
    <property type="match status" value="1"/>
</dbReference>
<comment type="similarity">
    <text evidence="1">Belongs to the NifU family.</text>
</comment>
<dbReference type="PIRSF" id="PIRSF036773">
    <property type="entry name" value="HIRIP5"/>
    <property type="match status" value="1"/>
</dbReference>
<sequence>MFIRTEDTPNPNSLKFLPDQPVLGPGELGMDFPTPGAAKISPLAAALFDVDGVVSVYLGADFVTVSKDQTVDWEPLKPALLGTIADFLAAGIPVVDQRASTAAEGVTSVEDYKGEDREVVEQIIELLDTRVRPAVAQDGGDIIFHRFEPGDGIVFLTMQGACAGCPSSTMTLKSGIENLLKHYVPEVQSVEAVA</sequence>
<dbReference type="SUPFAM" id="SSF110836">
    <property type="entry name" value="Hypothetical protein SAV1430"/>
    <property type="match status" value="1"/>
</dbReference>
<proteinExistence type="inferred from homology"/>
<dbReference type="PANTHER" id="PTHR11178">
    <property type="entry name" value="IRON-SULFUR CLUSTER SCAFFOLD PROTEIN NFU-RELATED"/>
    <property type="match status" value="1"/>
</dbReference>
<dbReference type="RefSeq" id="WP_173197432.1">
    <property type="nucleotide sequence ID" value="NZ_JABFCX010000002.1"/>
</dbReference>
<gene>
    <name evidence="3" type="ORF">HK107_05405</name>
</gene>
<dbReference type="Gene3D" id="3.30.1370.70">
    <property type="entry name" value="Scaffold protein Nfu/NifU, N-terminal domain"/>
    <property type="match status" value="1"/>
</dbReference>